<gene>
    <name evidence="2" type="ORF">SAV14893_037550</name>
</gene>
<feature type="transmembrane region" description="Helical" evidence="1">
    <location>
        <begin position="6"/>
        <end position="25"/>
    </location>
</feature>
<keyword evidence="1" id="KW-1133">Transmembrane helix</keyword>
<organism evidence="2 3">
    <name type="scientific">Streptomyces avermitilis</name>
    <dbReference type="NCBI Taxonomy" id="33903"/>
    <lineage>
        <taxon>Bacteria</taxon>
        <taxon>Bacillati</taxon>
        <taxon>Actinomycetota</taxon>
        <taxon>Actinomycetes</taxon>
        <taxon>Kitasatosporales</taxon>
        <taxon>Streptomycetaceae</taxon>
        <taxon>Streptomyces</taxon>
    </lineage>
</organism>
<evidence type="ECO:0000256" key="1">
    <source>
        <dbReference type="SAM" id="Phobius"/>
    </source>
</evidence>
<dbReference type="EMBL" id="BJHX01000001">
    <property type="protein sequence ID" value="GDY64362.1"/>
    <property type="molecule type" value="Genomic_DNA"/>
</dbReference>
<dbReference type="AlphaFoldDB" id="A0A4D4LSR6"/>
<protein>
    <submittedName>
        <fullName evidence="2">Uncharacterized protein</fullName>
    </submittedName>
</protein>
<keyword evidence="1" id="KW-0472">Membrane</keyword>
<evidence type="ECO:0000313" key="3">
    <source>
        <dbReference type="Proteomes" id="UP000302139"/>
    </source>
</evidence>
<evidence type="ECO:0000313" key="2">
    <source>
        <dbReference type="EMBL" id="GDY64362.1"/>
    </source>
</evidence>
<dbReference type="Proteomes" id="UP000302139">
    <property type="component" value="Unassembled WGS sequence"/>
</dbReference>
<name>A0A4D4LSR6_STRAX</name>
<sequence>MTLVAVGGIGTGSLLVLALVVWTAVARRRAVSDGAAMGAAPVVRGEYGPPRAW</sequence>
<proteinExistence type="predicted"/>
<comment type="caution">
    <text evidence="2">The sequence shown here is derived from an EMBL/GenBank/DDBJ whole genome shotgun (WGS) entry which is preliminary data.</text>
</comment>
<keyword evidence="1" id="KW-0812">Transmembrane</keyword>
<accession>A0A4D4LSR6</accession>
<reference evidence="2 3" key="1">
    <citation type="submission" date="2019-04" db="EMBL/GenBank/DDBJ databases">
        <title>Draft genome sequences of Streptomyces avermitilis NBRC 14893.</title>
        <authorList>
            <person name="Komaki H."/>
            <person name="Tamura T."/>
            <person name="Hosoyama A."/>
        </authorList>
    </citation>
    <scope>NUCLEOTIDE SEQUENCE [LARGE SCALE GENOMIC DNA]</scope>
    <source>
        <strain evidence="2 3">NBRC 14893</strain>
    </source>
</reference>